<comment type="subcellular location">
    <subcellularLocation>
        <location evidence="1">Cell projection</location>
        <location evidence="1">Cilium</location>
    </subcellularLocation>
    <subcellularLocation>
        <location evidence="2">Membrane</location>
        <topology evidence="2">Multi-pass membrane protein</topology>
    </subcellularLocation>
</comment>
<sequence length="762" mass="86312">MEGWLIEAQARSQGTIMFKVIPITERPVHYQTMLYVRAMADYSPQQDPTIPCADAGMSFRKGDILEIVDQTDALWWQARKLPSDTSCAGLIPSTNLLKRKQREFWWSQPYQPHTGIQTLSTVEEEEDMMAIEERCVEADEEAFESEEDDFSSSVEGIYLGGACVFVVGGHHSTTQPSCHTRCPSSCASALNSPYEEVVRCQRHPQDAHRLIALLDTTRAPKGYEESGREYYFTSREIFDNMVYNNRFLEYGEYKGNLYGTSIEAVRDVLNSGKICVIDIEPNAIQAVRTHELRAYVIYVKPPPAGAAQGDQTGLEEDFQEMEEAARKLESHFWQFFDHVIVNDNLEDSCVQLLTAVRKAQDEPQWVPASWIRPTIESVDSGHLPQCRGEVPTAKQKKKKVKKETNGVNDIDDQGMEMGGVGSQRGSEIRRQLAFDTSTDVPPQRRKKKKKTDTMDLEDDRADLVNEDAADQNTDGEDVVKKLKKKKKSKVAELQLPDELDVEEDDIITDTPTSIPQHSMFMAPQLQSQPVGKVFVERNKRFQAAERSDWRKTSDQMDNMTDFHHVQPLWTTRDISIRVHEGFRVFGLYCHGFLAGYAVWNVVVVYMLAGQQLTALSNLLEQYHSLAYPSQSLLYMLLAISTVAAFDRLNLAKGSMALREFITLDPVALASFLCFSALVLSLSQQMTSDRINLYPAFNTTLWPPGLEHQILPPWVTVNLVVALLVGLAWIFIAIRPERDYTECYLMAMELEPPKPDSKSEMTA</sequence>
<dbReference type="InterPro" id="IPR029409">
    <property type="entry name" value="TMEM237"/>
</dbReference>
<keyword evidence="5 15" id="KW-0812">Transmembrane</keyword>
<evidence type="ECO:0000313" key="19">
    <source>
        <dbReference type="Proteomes" id="UP000298787"/>
    </source>
</evidence>
<evidence type="ECO:0000256" key="3">
    <source>
        <dbReference type="ARBA" id="ARBA00008783"/>
    </source>
</evidence>
<reference evidence="18 19" key="1">
    <citation type="submission" date="2019-01" db="EMBL/GenBank/DDBJ databases">
        <title>Genome Assembly of Collichthys lucidus.</title>
        <authorList>
            <person name="Cai M."/>
            <person name="Xiao S."/>
        </authorList>
    </citation>
    <scope>NUCLEOTIDE SEQUENCE [LARGE SCALE GENOMIC DNA]</scope>
    <source>
        <strain evidence="18">JT15FE1705JMU</strain>
        <tissue evidence="18">Muscle</tissue>
    </source>
</reference>
<keyword evidence="4 12" id="KW-0728">SH3 domain</keyword>
<comment type="function">
    <text evidence="11">Component of the transition zone in primary cilia. Required for ciliogenesis.</text>
</comment>
<keyword evidence="13" id="KW-0175">Coiled coil</keyword>
<dbReference type="PROSITE" id="PS00856">
    <property type="entry name" value="GUANYLATE_KINASE_1"/>
    <property type="match status" value="1"/>
</dbReference>
<feature type="domain" description="SH3" evidence="16">
    <location>
        <begin position="31"/>
        <end position="101"/>
    </location>
</feature>
<keyword evidence="10" id="KW-0966">Cell projection</keyword>
<keyword evidence="8" id="KW-0969">Cilium</keyword>
<name>A0A4U5TXN1_COLLU</name>
<evidence type="ECO:0000256" key="8">
    <source>
        <dbReference type="ARBA" id="ARBA00023069"/>
    </source>
</evidence>
<dbReference type="Gene3D" id="2.30.30.40">
    <property type="entry name" value="SH3 Domains"/>
    <property type="match status" value="1"/>
</dbReference>
<protein>
    <submittedName>
        <fullName evidence="18">MAGUK p55 subfamily member 4</fullName>
    </submittedName>
</protein>
<dbReference type="Gene3D" id="3.40.50.300">
    <property type="entry name" value="P-loop containing nucleotide triphosphate hydrolases"/>
    <property type="match status" value="1"/>
</dbReference>
<feature type="region of interest" description="Disordered" evidence="14">
    <location>
        <begin position="435"/>
        <end position="457"/>
    </location>
</feature>
<evidence type="ECO:0000256" key="10">
    <source>
        <dbReference type="ARBA" id="ARBA00023273"/>
    </source>
</evidence>
<comment type="similarity">
    <text evidence="3">Belongs to the TMEM237 family.</text>
</comment>
<accession>A0A4U5TXN1</accession>
<dbReference type="Proteomes" id="UP000298787">
    <property type="component" value="Chromosome 1"/>
</dbReference>
<dbReference type="SUPFAM" id="SSF52540">
    <property type="entry name" value="P-loop containing nucleoside triphosphate hydrolases"/>
    <property type="match status" value="1"/>
</dbReference>
<feature type="transmembrane region" description="Helical" evidence="15">
    <location>
        <begin position="660"/>
        <end position="681"/>
    </location>
</feature>
<dbReference type="InterPro" id="IPR027417">
    <property type="entry name" value="P-loop_NTPase"/>
</dbReference>
<dbReference type="InterPro" id="IPR001452">
    <property type="entry name" value="SH3_domain"/>
</dbReference>
<dbReference type="InterPro" id="IPR020590">
    <property type="entry name" value="Guanylate_kinase_CS"/>
</dbReference>
<dbReference type="SMART" id="SM00072">
    <property type="entry name" value="GuKc"/>
    <property type="match status" value="1"/>
</dbReference>
<evidence type="ECO:0000256" key="4">
    <source>
        <dbReference type="ARBA" id="ARBA00022443"/>
    </source>
</evidence>
<evidence type="ECO:0000256" key="12">
    <source>
        <dbReference type="PROSITE-ProRule" id="PRU00192"/>
    </source>
</evidence>
<dbReference type="SUPFAM" id="SSF50044">
    <property type="entry name" value="SH3-domain"/>
    <property type="match status" value="1"/>
</dbReference>
<dbReference type="PROSITE" id="PS50002">
    <property type="entry name" value="SH3"/>
    <property type="match status" value="1"/>
</dbReference>
<evidence type="ECO:0000256" key="11">
    <source>
        <dbReference type="ARBA" id="ARBA00025631"/>
    </source>
</evidence>
<evidence type="ECO:0000256" key="9">
    <source>
        <dbReference type="ARBA" id="ARBA00023136"/>
    </source>
</evidence>
<evidence type="ECO:0000256" key="7">
    <source>
        <dbReference type="ARBA" id="ARBA00022989"/>
    </source>
</evidence>
<dbReference type="PANTHER" id="PTHR28388">
    <property type="entry name" value="TRANSMEMBRANE PROTEIN 237"/>
    <property type="match status" value="1"/>
</dbReference>
<gene>
    <name evidence="18" type="ORF">D9C73_000419</name>
</gene>
<dbReference type="InterPro" id="IPR036028">
    <property type="entry name" value="SH3-like_dom_sf"/>
</dbReference>
<dbReference type="GO" id="GO:0016020">
    <property type="term" value="C:membrane"/>
    <property type="evidence" value="ECO:0007669"/>
    <property type="project" value="UniProtKB-SubCell"/>
</dbReference>
<evidence type="ECO:0000313" key="18">
    <source>
        <dbReference type="EMBL" id="TKS66363.1"/>
    </source>
</evidence>
<organism evidence="18 19">
    <name type="scientific">Collichthys lucidus</name>
    <name type="common">Big head croaker</name>
    <name type="synonym">Sciaena lucida</name>
    <dbReference type="NCBI Taxonomy" id="240159"/>
    <lineage>
        <taxon>Eukaryota</taxon>
        <taxon>Metazoa</taxon>
        <taxon>Chordata</taxon>
        <taxon>Craniata</taxon>
        <taxon>Vertebrata</taxon>
        <taxon>Euteleostomi</taxon>
        <taxon>Actinopterygii</taxon>
        <taxon>Neopterygii</taxon>
        <taxon>Teleostei</taxon>
        <taxon>Neoteleostei</taxon>
        <taxon>Acanthomorphata</taxon>
        <taxon>Eupercaria</taxon>
        <taxon>Sciaenidae</taxon>
        <taxon>Collichthys</taxon>
    </lineage>
</organism>
<evidence type="ECO:0000256" key="13">
    <source>
        <dbReference type="SAM" id="Coils"/>
    </source>
</evidence>
<keyword evidence="7 15" id="KW-1133">Transmembrane helix</keyword>
<dbReference type="EMBL" id="CM014078">
    <property type="protein sequence ID" value="TKS66363.1"/>
    <property type="molecule type" value="Genomic_DNA"/>
</dbReference>
<dbReference type="STRING" id="240159.A0A4U5TXN1"/>
<evidence type="ECO:0000256" key="15">
    <source>
        <dbReference type="SAM" id="Phobius"/>
    </source>
</evidence>
<evidence type="ECO:0000259" key="17">
    <source>
        <dbReference type="PROSITE" id="PS50052"/>
    </source>
</evidence>
<dbReference type="SMART" id="SM00326">
    <property type="entry name" value="SH3"/>
    <property type="match status" value="1"/>
</dbReference>
<dbReference type="PANTHER" id="PTHR28388:SF1">
    <property type="entry name" value="TRANSMEMBRANE PROTEIN 237"/>
    <property type="match status" value="1"/>
</dbReference>
<feature type="transmembrane region" description="Helical" evidence="15">
    <location>
        <begin position="710"/>
        <end position="731"/>
    </location>
</feature>
<dbReference type="InterPro" id="IPR008144">
    <property type="entry name" value="Guanylate_kin-like_dom"/>
</dbReference>
<dbReference type="GO" id="GO:0035869">
    <property type="term" value="C:ciliary transition zone"/>
    <property type="evidence" value="ECO:0007669"/>
    <property type="project" value="TreeGrafter"/>
</dbReference>
<evidence type="ECO:0000256" key="6">
    <source>
        <dbReference type="ARBA" id="ARBA00022794"/>
    </source>
</evidence>
<dbReference type="Pfam" id="PF00625">
    <property type="entry name" value="Guanylate_kin"/>
    <property type="match status" value="1"/>
</dbReference>
<dbReference type="GO" id="GO:0060271">
    <property type="term" value="P:cilium assembly"/>
    <property type="evidence" value="ECO:0007669"/>
    <property type="project" value="TreeGrafter"/>
</dbReference>
<dbReference type="Pfam" id="PF15383">
    <property type="entry name" value="TMEM237"/>
    <property type="match status" value="1"/>
</dbReference>
<evidence type="ECO:0000256" key="5">
    <source>
        <dbReference type="ARBA" id="ARBA00022692"/>
    </source>
</evidence>
<dbReference type="FunFam" id="3.30.63.10:FF:000002">
    <property type="entry name" value="Guanylate kinase 1"/>
    <property type="match status" value="1"/>
</dbReference>
<feature type="region of interest" description="Disordered" evidence="14">
    <location>
        <begin position="382"/>
        <end position="422"/>
    </location>
</feature>
<evidence type="ECO:0000256" key="2">
    <source>
        <dbReference type="ARBA" id="ARBA00004141"/>
    </source>
</evidence>
<evidence type="ECO:0000256" key="14">
    <source>
        <dbReference type="SAM" id="MobiDB-lite"/>
    </source>
</evidence>
<dbReference type="CDD" id="cd00071">
    <property type="entry name" value="GMPK"/>
    <property type="match status" value="1"/>
</dbReference>
<proteinExistence type="inferred from homology"/>
<keyword evidence="9 15" id="KW-0472">Membrane</keyword>
<dbReference type="InterPro" id="IPR008145">
    <property type="entry name" value="GK/Ca_channel_bsu"/>
</dbReference>
<feature type="transmembrane region" description="Helical" evidence="15">
    <location>
        <begin position="585"/>
        <end position="607"/>
    </location>
</feature>
<keyword evidence="6" id="KW-0970">Cilium biogenesis/degradation</keyword>
<feature type="coiled-coil region" evidence="13">
    <location>
        <begin position="311"/>
        <end position="362"/>
    </location>
</feature>
<dbReference type="PROSITE" id="PS50052">
    <property type="entry name" value="GUANYLATE_KINASE_2"/>
    <property type="match status" value="1"/>
</dbReference>
<evidence type="ECO:0000256" key="1">
    <source>
        <dbReference type="ARBA" id="ARBA00004138"/>
    </source>
</evidence>
<feature type="transmembrane region" description="Helical" evidence="15">
    <location>
        <begin position="627"/>
        <end position="648"/>
    </location>
</feature>
<feature type="domain" description="Guanylate kinase-like" evidence="17">
    <location>
        <begin position="201"/>
        <end position="357"/>
    </location>
</feature>
<keyword evidence="19" id="KW-1185">Reference proteome</keyword>
<dbReference type="AlphaFoldDB" id="A0A4U5TXN1"/>
<evidence type="ECO:0000259" key="16">
    <source>
        <dbReference type="PROSITE" id="PS50002"/>
    </source>
</evidence>